<dbReference type="AlphaFoldDB" id="A0A3L9Y3G4"/>
<proteinExistence type="predicted"/>
<evidence type="ECO:0000313" key="2">
    <source>
        <dbReference type="Proteomes" id="UP000281343"/>
    </source>
</evidence>
<gene>
    <name evidence="1" type="ORF">D9R08_06820</name>
</gene>
<accession>A0A3L9Y3G4</accession>
<organism evidence="1 2">
    <name type="scientific">Rhodophyticola porphyridii</name>
    <dbReference type="NCBI Taxonomy" id="1852017"/>
    <lineage>
        <taxon>Bacteria</taxon>
        <taxon>Pseudomonadati</taxon>
        <taxon>Pseudomonadota</taxon>
        <taxon>Alphaproteobacteria</taxon>
        <taxon>Rhodobacterales</taxon>
        <taxon>Roseobacteraceae</taxon>
        <taxon>Rhodophyticola</taxon>
    </lineage>
</organism>
<dbReference type="EMBL" id="RCNT01000002">
    <property type="protein sequence ID" value="RMA43314.1"/>
    <property type="molecule type" value="Genomic_DNA"/>
</dbReference>
<sequence>MEPEEATFDTEDLAYFPYSAAEVAAIAGLARPVMRQRANHLLIERSVPNRLREHAEFAFSNFYDILAAVYLEVVFAPLADVPADSATVGDAVTTVAVGLMYEHPTLTSDNVEVAALYIVDAMAHMLRDTIMRLQTVDPRSANNYFAAGVGSSLHQSVTLALSIFIGRRSGPLLRDPCMTNATAPTVYSEPCES</sequence>
<keyword evidence="2" id="KW-1185">Reference proteome</keyword>
<comment type="caution">
    <text evidence="1">The sequence shown here is derived from an EMBL/GenBank/DDBJ whole genome shotgun (WGS) entry which is preliminary data.</text>
</comment>
<protein>
    <submittedName>
        <fullName evidence="1">Uncharacterized protein</fullName>
    </submittedName>
</protein>
<name>A0A3L9Y3G4_9RHOB</name>
<dbReference type="RefSeq" id="WP_147450633.1">
    <property type="nucleotide sequence ID" value="NZ_RCNT01000002.1"/>
</dbReference>
<evidence type="ECO:0000313" key="1">
    <source>
        <dbReference type="EMBL" id="RMA43314.1"/>
    </source>
</evidence>
<reference evidence="1 2" key="1">
    <citation type="submission" date="2018-10" db="EMBL/GenBank/DDBJ databases">
        <authorList>
            <person name="Jung H.S."/>
            <person name="Jeon C.O."/>
        </authorList>
    </citation>
    <scope>NUCLEOTIDE SEQUENCE [LARGE SCALE GENOMIC DNA]</scope>
    <source>
        <strain evidence="1 2">MA-7-27</strain>
    </source>
</reference>
<dbReference type="Proteomes" id="UP000281343">
    <property type="component" value="Unassembled WGS sequence"/>
</dbReference>